<dbReference type="EMBL" id="JADFTS010000009">
    <property type="protein sequence ID" value="KAF9590464.1"/>
    <property type="molecule type" value="Genomic_DNA"/>
</dbReference>
<evidence type="ECO:0000313" key="2">
    <source>
        <dbReference type="Proteomes" id="UP000631114"/>
    </source>
</evidence>
<evidence type="ECO:0000313" key="1">
    <source>
        <dbReference type="EMBL" id="KAF9590464.1"/>
    </source>
</evidence>
<reference evidence="1 2" key="1">
    <citation type="submission" date="2020-10" db="EMBL/GenBank/DDBJ databases">
        <title>The Coptis chinensis genome and diversification of protoberbering-type alkaloids.</title>
        <authorList>
            <person name="Wang B."/>
            <person name="Shu S."/>
            <person name="Song C."/>
            <person name="Liu Y."/>
        </authorList>
    </citation>
    <scope>NUCLEOTIDE SEQUENCE [LARGE SCALE GENOMIC DNA]</scope>
    <source>
        <strain evidence="1">HL-2020</strain>
        <tissue evidence="1">Leaf</tissue>
    </source>
</reference>
<protein>
    <submittedName>
        <fullName evidence="1">Uncharacterized protein</fullName>
    </submittedName>
</protein>
<proteinExistence type="predicted"/>
<organism evidence="1 2">
    <name type="scientific">Coptis chinensis</name>
    <dbReference type="NCBI Taxonomy" id="261450"/>
    <lineage>
        <taxon>Eukaryota</taxon>
        <taxon>Viridiplantae</taxon>
        <taxon>Streptophyta</taxon>
        <taxon>Embryophyta</taxon>
        <taxon>Tracheophyta</taxon>
        <taxon>Spermatophyta</taxon>
        <taxon>Magnoliopsida</taxon>
        <taxon>Ranunculales</taxon>
        <taxon>Ranunculaceae</taxon>
        <taxon>Coptidoideae</taxon>
        <taxon>Coptis</taxon>
    </lineage>
</organism>
<comment type="caution">
    <text evidence="1">The sequence shown here is derived from an EMBL/GenBank/DDBJ whole genome shotgun (WGS) entry which is preliminary data.</text>
</comment>
<dbReference type="PANTHER" id="PTHR31414:SF16">
    <property type="entry name" value="TRANSMEMBRANE PROTEIN"/>
    <property type="match status" value="1"/>
</dbReference>
<name>A0A835H179_9MAGN</name>
<dbReference type="AlphaFoldDB" id="A0A835H179"/>
<gene>
    <name evidence="1" type="ORF">IFM89_035341</name>
</gene>
<dbReference type="PANTHER" id="PTHR31414">
    <property type="entry name" value="TRANSMEMBRANE PROTEIN DDB_G0292058"/>
    <property type="match status" value="1"/>
</dbReference>
<dbReference type="Proteomes" id="UP000631114">
    <property type="component" value="Unassembled WGS sequence"/>
</dbReference>
<sequence length="178" mass="19292">MTLVQSKEVISNIVNVVNTAIYSYANTNPSPWAINYYNQSGSLIPPLCSPFDSELNDRQCGPQEVSFSNALSVWQNYTCVTSSSGFCTTVGRITPDFYTQTITSITSPTLGTLPSDGGCWSGTHFCRCHALPNSLDSVCKPPPKGGSVCEAILTNKWSRQRTTSIVAAIINYPHRVGT</sequence>
<dbReference type="OrthoDB" id="1937321at2759"/>
<keyword evidence="2" id="KW-1185">Reference proteome</keyword>
<dbReference type="GO" id="GO:0016020">
    <property type="term" value="C:membrane"/>
    <property type="evidence" value="ECO:0007669"/>
    <property type="project" value="TreeGrafter"/>
</dbReference>
<dbReference type="InterPro" id="IPR040283">
    <property type="entry name" value="DDB_G0292058-like"/>
</dbReference>
<accession>A0A835H179</accession>